<dbReference type="PRINTS" id="PR00038">
    <property type="entry name" value="HTHLUXR"/>
</dbReference>
<evidence type="ECO:0000256" key="2">
    <source>
        <dbReference type="ARBA" id="ARBA00023125"/>
    </source>
</evidence>
<dbReference type="PANTHER" id="PTHR44688:SF16">
    <property type="entry name" value="DNA-BINDING TRANSCRIPTIONAL ACTIVATOR DEVR_DOSR"/>
    <property type="match status" value="1"/>
</dbReference>
<dbReference type="Gene3D" id="1.10.10.10">
    <property type="entry name" value="Winged helix-like DNA-binding domain superfamily/Winged helix DNA-binding domain"/>
    <property type="match status" value="1"/>
</dbReference>
<dbReference type="InterPro" id="IPR000792">
    <property type="entry name" value="Tscrpt_reg_LuxR_C"/>
</dbReference>
<dbReference type="STRING" id="522306.CAP2UW1_0333"/>
<gene>
    <name evidence="5" type="ordered locus">CAP2UW1_0333</name>
</gene>
<name>C7RK99_ACCRE</name>
<organism evidence="5">
    <name type="scientific">Accumulibacter regalis</name>
    <dbReference type="NCBI Taxonomy" id="522306"/>
    <lineage>
        <taxon>Bacteria</taxon>
        <taxon>Pseudomonadati</taxon>
        <taxon>Pseudomonadota</taxon>
        <taxon>Betaproteobacteria</taxon>
        <taxon>Candidatus Accumulibacter</taxon>
    </lineage>
</organism>
<evidence type="ECO:0000259" key="4">
    <source>
        <dbReference type="PROSITE" id="PS50043"/>
    </source>
</evidence>
<dbReference type="eggNOG" id="COG2197">
    <property type="taxonomic scope" value="Bacteria"/>
</dbReference>
<sequence>MSEAHALNRVILSLYHEGREVPLGSFQAWALEQLQCLIVFDSAWWGNAAANPPALHQMHLYQCDESILEAYPPYLEQDLFRAALIARPGTTVNLSDLTTRERHVRTPLYREFARRFKVEWSLGTLVIEPVSSLYEFLTLWRHDPGRPFSEAERQTKELLMPHLVETHRAVRLRHFLKVPADHDREWAVVDARAFLREASPAFIARLRAQWPGWSGSSLPEPLASHATRGSPYVSAAVHFDVTPCGQLRYLVARSEGALAQLSGREREIATRYAGGETYSAIAASLSLSPTTVRNHIAHCFHKLGVNNKAELARRLERKA</sequence>
<protein>
    <submittedName>
        <fullName evidence="5">Transcriptional regulator, LuxR family</fullName>
    </submittedName>
</protein>
<dbReference type="InterPro" id="IPR016032">
    <property type="entry name" value="Sig_transdc_resp-reg_C-effctor"/>
</dbReference>
<reference evidence="5" key="2">
    <citation type="submission" date="2009-09" db="EMBL/GenBank/DDBJ databases">
        <title>Complete sequence of chromosome of Candidatus Accumulibacter phosphatis clade IIA str. UW-1.</title>
        <authorList>
            <consortium name="US DOE Joint Genome Institute"/>
            <person name="Martin H.G."/>
            <person name="Ivanova N."/>
            <person name="Kunin V."/>
            <person name="Warnecke F."/>
            <person name="Barry K."/>
            <person name="He S."/>
            <person name="Salamov A."/>
            <person name="Szeto E."/>
            <person name="Dalin E."/>
            <person name="Pangilinan J.L."/>
            <person name="Lapidus A."/>
            <person name="Lowry S."/>
            <person name="Kyrpides N.C."/>
            <person name="McMahon K.D."/>
            <person name="Hugenholtz P."/>
        </authorList>
    </citation>
    <scope>NUCLEOTIDE SEQUENCE [LARGE SCALE GENOMIC DNA]</scope>
    <source>
        <strain evidence="5">UW-1</strain>
    </source>
</reference>
<dbReference type="SUPFAM" id="SSF46894">
    <property type="entry name" value="C-terminal effector domain of the bipartite response regulators"/>
    <property type="match status" value="1"/>
</dbReference>
<dbReference type="GO" id="GO:0006355">
    <property type="term" value="P:regulation of DNA-templated transcription"/>
    <property type="evidence" value="ECO:0007669"/>
    <property type="project" value="InterPro"/>
</dbReference>
<evidence type="ECO:0000313" key="5">
    <source>
        <dbReference type="EMBL" id="ACV33690.1"/>
    </source>
</evidence>
<dbReference type="SMART" id="SM00421">
    <property type="entry name" value="HTH_LUXR"/>
    <property type="match status" value="1"/>
</dbReference>
<dbReference type="PANTHER" id="PTHR44688">
    <property type="entry name" value="DNA-BINDING TRANSCRIPTIONAL ACTIVATOR DEVR_DOSR"/>
    <property type="match status" value="1"/>
</dbReference>
<dbReference type="AlphaFoldDB" id="C7RK99"/>
<dbReference type="Pfam" id="PF00196">
    <property type="entry name" value="GerE"/>
    <property type="match status" value="1"/>
</dbReference>
<evidence type="ECO:0000256" key="1">
    <source>
        <dbReference type="ARBA" id="ARBA00023015"/>
    </source>
</evidence>
<reference evidence="5" key="1">
    <citation type="submission" date="2009-08" db="EMBL/GenBank/DDBJ databases">
        <authorList>
            <consortium name="US DOE Joint Genome Institute"/>
            <person name="Lucas S."/>
            <person name="Copeland A."/>
            <person name="Lapidus A."/>
            <person name="Glavina del Rio T."/>
            <person name="Dalin E."/>
            <person name="Tice H."/>
            <person name="Bruce D."/>
            <person name="Barry K."/>
            <person name="Pitluck S."/>
            <person name="Lowry S."/>
            <person name="Larimer F."/>
            <person name="Land M."/>
            <person name="Hauser L."/>
            <person name="Kyrpides N."/>
            <person name="Ivanova N."/>
            <person name="McMahon K.D."/>
            <person name="Hugenholtz P."/>
        </authorList>
    </citation>
    <scope>NUCLEOTIDE SEQUENCE</scope>
    <source>
        <strain evidence="5">UW-1</strain>
    </source>
</reference>
<dbReference type="PROSITE" id="PS50043">
    <property type="entry name" value="HTH_LUXR_2"/>
    <property type="match status" value="1"/>
</dbReference>
<dbReference type="InterPro" id="IPR036388">
    <property type="entry name" value="WH-like_DNA-bd_sf"/>
</dbReference>
<keyword evidence="3" id="KW-0804">Transcription</keyword>
<keyword evidence="2" id="KW-0238">DNA-binding</keyword>
<keyword evidence="1" id="KW-0805">Transcription regulation</keyword>
<evidence type="ECO:0000256" key="3">
    <source>
        <dbReference type="ARBA" id="ARBA00023163"/>
    </source>
</evidence>
<dbReference type="CDD" id="cd06170">
    <property type="entry name" value="LuxR_C_like"/>
    <property type="match status" value="1"/>
</dbReference>
<feature type="domain" description="HTH luxR-type" evidence="4">
    <location>
        <begin position="254"/>
        <end position="319"/>
    </location>
</feature>
<accession>C7RK99</accession>
<dbReference type="HOGENOM" id="CLU_046971_0_0_4"/>
<proteinExistence type="predicted"/>
<dbReference type="KEGG" id="app:CAP2UW1_0333"/>
<dbReference type="EMBL" id="CP001715">
    <property type="protein sequence ID" value="ACV33690.1"/>
    <property type="molecule type" value="Genomic_DNA"/>
</dbReference>
<dbReference type="GO" id="GO:0003677">
    <property type="term" value="F:DNA binding"/>
    <property type="evidence" value="ECO:0007669"/>
    <property type="project" value="UniProtKB-KW"/>
</dbReference>